<dbReference type="Pfam" id="PF17132">
    <property type="entry name" value="Glyco_hydro_106"/>
    <property type="match status" value="2"/>
</dbReference>
<dbReference type="STRING" id="477680.SAMN05421788_103351"/>
<reference evidence="5" key="1">
    <citation type="submission" date="2017-01" db="EMBL/GenBank/DDBJ databases">
        <authorList>
            <person name="Varghese N."/>
            <person name="Submissions S."/>
        </authorList>
    </citation>
    <scope>NUCLEOTIDE SEQUENCE [LARGE SCALE GENOMIC DNA]</scope>
    <source>
        <strain evidence="5">DSM 21054</strain>
    </source>
</reference>
<protein>
    <submittedName>
        <fullName evidence="4">Glycosyl hydrolases family 2, sugar binding domain</fullName>
    </submittedName>
</protein>
<dbReference type="InterPro" id="IPR053161">
    <property type="entry name" value="Ulvan_degrading_GH"/>
</dbReference>
<evidence type="ECO:0000313" key="5">
    <source>
        <dbReference type="Proteomes" id="UP000186917"/>
    </source>
</evidence>
<dbReference type="OrthoDB" id="9761519at2"/>
<dbReference type="SUPFAM" id="SSF49785">
    <property type="entry name" value="Galactose-binding domain-like"/>
    <property type="match status" value="1"/>
</dbReference>
<dbReference type="GO" id="GO:0005975">
    <property type="term" value="P:carbohydrate metabolic process"/>
    <property type="evidence" value="ECO:0007669"/>
    <property type="project" value="InterPro"/>
</dbReference>
<feature type="domain" description="Beta-mannosidase-like galactose-binding" evidence="3">
    <location>
        <begin position="816"/>
        <end position="902"/>
    </location>
</feature>
<accession>A0A173MK43</accession>
<keyword evidence="5" id="KW-1185">Reference proteome</keyword>
<dbReference type="GO" id="GO:0004553">
    <property type="term" value="F:hydrolase activity, hydrolyzing O-glycosyl compounds"/>
    <property type="evidence" value="ECO:0007669"/>
    <property type="project" value="InterPro"/>
</dbReference>
<dbReference type="PANTHER" id="PTHR36848:SF2">
    <property type="entry name" value="SECRETED PROTEIN"/>
    <property type="match status" value="1"/>
</dbReference>
<dbReference type="AlphaFoldDB" id="A0A173MK43"/>
<evidence type="ECO:0000256" key="2">
    <source>
        <dbReference type="SAM" id="SignalP"/>
    </source>
</evidence>
<evidence type="ECO:0000259" key="3">
    <source>
        <dbReference type="Pfam" id="PF22666"/>
    </source>
</evidence>
<evidence type="ECO:0000256" key="1">
    <source>
        <dbReference type="ARBA" id="ARBA00022801"/>
    </source>
</evidence>
<dbReference type="Pfam" id="PF22666">
    <property type="entry name" value="Glyco_hydro_2_N2"/>
    <property type="match status" value="1"/>
</dbReference>
<dbReference type="Gene3D" id="2.60.120.260">
    <property type="entry name" value="Galactose-binding domain-like"/>
    <property type="match status" value="1"/>
</dbReference>
<keyword evidence="1 4" id="KW-0378">Hydrolase</keyword>
<dbReference type="Proteomes" id="UP000186917">
    <property type="component" value="Unassembled WGS sequence"/>
</dbReference>
<sequence>MLVKMKLPGITLLSATLAVTALTAGAQKKTVATTPWPAVVKENKPWTRWWWMGNAVDKENISSLLKTYSDAGIGGVEIVPIYGAKGYESKYLNYLTPQWFAMVDHTVTESRKNNMGTDIAVGTGWPIGGPQAGIEDAATCLLVQRYTVTAGTPFTEKIKITNPKQANLPGVNLQALTAYSDDGNTVDLTAKVNAAGELNWTPEKGQWQLYAAFAGKTLQQVKRAAPGGEGYTLDHFSKTALQNYLRKTDSAYGKSSHGIRSFYNDSYEVYGANWTADFFTEFEKRRGYSLKPYLRELTGEELSEKVARIKCDYRETMADLMLENFTHTFNSWAHGKKAFSLNQAHGSPGNLLDLYAGVDIAEAETFGSSAFAIPGLRRDSADVRNVDPDPNMLKFASSAAHVMGHPLISSETFTWLTEHFKTGLSQCKPEVEQVFLSGINHVFFHGTTYSPASAPWPGWLFYASVNFVPSNSLWPHLNGLNDYITRCQSILQSGKPDNEISIYWPVFDAWQNAKGMDMPLKVHDIDEWLHPTPFYALVTGLQSRGYSMDFISDHMLEKARSQQGQLAVTDAGARYKVLLVPKATHIPAQTFQQFIRLAGEGATVIIQQLPQDVPGFYQADAKRASLNALVKGLTFTNKGNGIQEYSTGKGRIVVCSEVETALGYAGVQREQLTDNGLKFIRRAATDGNKYYYLVNHTAKAVDAVLPLNTVAGGALLMDPQTGSYGATAVVKQNGTTGVRVQLQPGEAMIVKTNKTPITGAKWAYIEKAGEPIAINGQWKLHFTGGGPVLPADQTLATPVLWSSLTDTAITNFSGTAAYSTSFTLPAGSKAADYLLLPGKVDESAKVWINGKYVGLLWSIPYQARVGKFLQAGTNTITIEVANLMANRIRYMDRNGITWRNYHEINFVNINYKNFDASNWKVQPSGLEGPVQLVPLSIQ</sequence>
<feature type="signal peptide" evidence="2">
    <location>
        <begin position="1"/>
        <end position="26"/>
    </location>
</feature>
<keyword evidence="2" id="KW-0732">Signal</keyword>
<dbReference type="EMBL" id="FTOR01000003">
    <property type="protein sequence ID" value="SIT07913.1"/>
    <property type="molecule type" value="Genomic_DNA"/>
</dbReference>
<dbReference type="NCBIfam" id="NF045579">
    <property type="entry name" value="rhamnoside_JR"/>
    <property type="match status" value="1"/>
</dbReference>
<feature type="chain" id="PRO_5030023077" evidence="2">
    <location>
        <begin position="27"/>
        <end position="938"/>
    </location>
</feature>
<evidence type="ECO:0000313" key="4">
    <source>
        <dbReference type="EMBL" id="SIT07913.1"/>
    </source>
</evidence>
<dbReference type="RefSeq" id="WP_076379173.1">
    <property type="nucleotide sequence ID" value="NZ_AP017422.1"/>
</dbReference>
<dbReference type="InterPro" id="IPR054593">
    <property type="entry name" value="Beta-mannosidase-like_N2"/>
</dbReference>
<gene>
    <name evidence="4" type="ORF">SAMN05421788_103351</name>
</gene>
<proteinExistence type="predicted"/>
<organism evidence="4 5">
    <name type="scientific">Filimonas lacunae</name>
    <dbReference type="NCBI Taxonomy" id="477680"/>
    <lineage>
        <taxon>Bacteria</taxon>
        <taxon>Pseudomonadati</taxon>
        <taxon>Bacteroidota</taxon>
        <taxon>Chitinophagia</taxon>
        <taxon>Chitinophagales</taxon>
        <taxon>Chitinophagaceae</taxon>
        <taxon>Filimonas</taxon>
    </lineage>
</organism>
<dbReference type="KEGG" id="fln:FLA_4045"/>
<dbReference type="InterPro" id="IPR008979">
    <property type="entry name" value="Galactose-bd-like_sf"/>
</dbReference>
<name>A0A173MK43_9BACT</name>
<dbReference type="PANTHER" id="PTHR36848">
    <property type="entry name" value="DNA-BINDING PROTEIN (PUTATIVE SECRETED PROTEIN)-RELATED"/>
    <property type="match status" value="1"/>
</dbReference>